<accession>A0ABR0E2E1</accession>
<dbReference type="CDD" id="cd11065">
    <property type="entry name" value="CYP64-like"/>
    <property type="match status" value="1"/>
</dbReference>
<dbReference type="PRINTS" id="PR00463">
    <property type="entry name" value="EP450I"/>
</dbReference>
<evidence type="ECO:0000313" key="5">
    <source>
        <dbReference type="EMBL" id="KAK4495582.1"/>
    </source>
</evidence>
<keyword evidence="3" id="KW-0560">Oxidoreductase</keyword>
<dbReference type="InterPro" id="IPR001128">
    <property type="entry name" value="Cyt_P450"/>
</dbReference>
<reference evidence="5 6" key="1">
    <citation type="journal article" date="2023" name="G3 (Bethesda)">
        <title>A chromosome-level genome assembly of Zasmidium syzygii isolated from banana leaves.</title>
        <authorList>
            <person name="van Westerhoven A.C."/>
            <person name="Mehrabi R."/>
            <person name="Talebi R."/>
            <person name="Steentjes M.B.F."/>
            <person name="Corcolon B."/>
            <person name="Chong P.A."/>
            <person name="Kema G.H.J."/>
            <person name="Seidl M.F."/>
        </authorList>
    </citation>
    <scope>NUCLEOTIDE SEQUENCE [LARGE SCALE GENOMIC DNA]</scope>
    <source>
        <strain evidence="5 6">P124</strain>
    </source>
</reference>
<sequence>MVCMGDLTNTTENNQVCLKYGEKWRVHRRLSHTAVGTQSLKEHRSFQSDESTLLLRDILLQPSDYVAAIERYSCSVVSIIGWGRRIDKLNDQVAQMALAFMEVVNAVIPGQAMMEIMPWLTKLPSWINPWPMRVLAGATKHTRYFYEMTKESAETRPEASFSKRLMQEQKDNGLSWREIGNLTSNLIGGGVDTTSSSMISLILAMCCFPETQRKAQAELDCIVGRSRLPTHDDSDSLPYTTALVAEVLRWRTATVLGGLPHAPNQDDTYQSYHIPKDTWILGNIWAIHRNPRDYPEPDAFRPERFLGGLERAHPNKKGHSAFGWGRRVCSGQGLAEQGIWLVAATVLWGFDIKPGVDDEGNEIPLDIFAYTASENQRPEPFEARFIPRSAEIEKMILDEAEAARERLRRYDGETKVKLDDIPSLHLD</sequence>
<evidence type="ECO:0000256" key="1">
    <source>
        <dbReference type="ARBA" id="ARBA00010617"/>
    </source>
</evidence>
<evidence type="ECO:0000256" key="4">
    <source>
        <dbReference type="ARBA" id="ARBA00023004"/>
    </source>
</evidence>
<protein>
    <recommendedName>
        <fullName evidence="7">Cytochrome P450</fullName>
    </recommendedName>
</protein>
<dbReference type="InterPro" id="IPR002401">
    <property type="entry name" value="Cyt_P450_E_grp-I"/>
</dbReference>
<evidence type="ECO:0000313" key="6">
    <source>
        <dbReference type="Proteomes" id="UP001305779"/>
    </source>
</evidence>
<dbReference type="Proteomes" id="UP001305779">
    <property type="component" value="Unassembled WGS sequence"/>
</dbReference>
<organism evidence="5 6">
    <name type="scientific">Zasmidium cellare</name>
    <name type="common">Wine cellar mold</name>
    <name type="synonym">Racodium cellare</name>
    <dbReference type="NCBI Taxonomy" id="395010"/>
    <lineage>
        <taxon>Eukaryota</taxon>
        <taxon>Fungi</taxon>
        <taxon>Dikarya</taxon>
        <taxon>Ascomycota</taxon>
        <taxon>Pezizomycotina</taxon>
        <taxon>Dothideomycetes</taxon>
        <taxon>Dothideomycetidae</taxon>
        <taxon>Mycosphaerellales</taxon>
        <taxon>Mycosphaerellaceae</taxon>
        <taxon>Zasmidium</taxon>
    </lineage>
</organism>
<evidence type="ECO:0000256" key="2">
    <source>
        <dbReference type="ARBA" id="ARBA00022723"/>
    </source>
</evidence>
<evidence type="ECO:0008006" key="7">
    <source>
        <dbReference type="Google" id="ProtNLM"/>
    </source>
</evidence>
<evidence type="ECO:0000256" key="3">
    <source>
        <dbReference type="ARBA" id="ARBA00023002"/>
    </source>
</evidence>
<dbReference type="SUPFAM" id="SSF48264">
    <property type="entry name" value="Cytochrome P450"/>
    <property type="match status" value="1"/>
</dbReference>
<dbReference type="Gene3D" id="1.10.630.10">
    <property type="entry name" value="Cytochrome P450"/>
    <property type="match status" value="1"/>
</dbReference>
<comment type="similarity">
    <text evidence="1">Belongs to the cytochrome P450 family.</text>
</comment>
<proteinExistence type="inferred from homology"/>
<dbReference type="PRINTS" id="PR00385">
    <property type="entry name" value="P450"/>
</dbReference>
<dbReference type="InterPro" id="IPR050364">
    <property type="entry name" value="Cytochrome_P450_fung"/>
</dbReference>
<dbReference type="Pfam" id="PF00067">
    <property type="entry name" value="p450"/>
    <property type="match status" value="1"/>
</dbReference>
<dbReference type="InterPro" id="IPR036396">
    <property type="entry name" value="Cyt_P450_sf"/>
</dbReference>
<comment type="caution">
    <text evidence="5">The sequence shown here is derived from an EMBL/GenBank/DDBJ whole genome shotgun (WGS) entry which is preliminary data.</text>
</comment>
<name>A0ABR0E2E1_ZASCE</name>
<dbReference type="PANTHER" id="PTHR46300:SF4">
    <property type="entry name" value="CYTOCHROME P450 98A3"/>
    <property type="match status" value="1"/>
</dbReference>
<dbReference type="EMBL" id="JAXOVC010000011">
    <property type="protein sequence ID" value="KAK4495582.1"/>
    <property type="molecule type" value="Genomic_DNA"/>
</dbReference>
<gene>
    <name evidence="5" type="ORF">PRZ48_012850</name>
</gene>
<keyword evidence="2" id="KW-0479">Metal-binding</keyword>
<keyword evidence="4" id="KW-0408">Iron</keyword>
<dbReference type="PANTHER" id="PTHR46300">
    <property type="entry name" value="P450, PUTATIVE (EUROFUNG)-RELATED-RELATED"/>
    <property type="match status" value="1"/>
</dbReference>
<keyword evidence="6" id="KW-1185">Reference proteome</keyword>